<dbReference type="Proteomes" id="UP000002382">
    <property type="component" value="Chromosome"/>
</dbReference>
<protein>
    <recommendedName>
        <fullName evidence="10">1-deoxy-D-xylulose-5-phosphate synthase</fullName>
        <ecNumber evidence="10">2.2.1.7</ecNumber>
    </recommendedName>
    <alternativeName>
        <fullName evidence="10">1-deoxyxylulose-5-phosphate synthase</fullName>
        <shortName evidence="10">DXP synthase</shortName>
        <shortName evidence="10">DXPS</shortName>
    </alternativeName>
</protein>
<dbReference type="Pfam" id="PF02779">
    <property type="entry name" value="Transket_pyr"/>
    <property type="match status" value="1"/>
</dbReference>
<keyword evidence="4 10" id="KW-0808">Transferase</keyword>
<feature type="binding site" evidence="10">
    <location>
        <position position="73"/>
    </location>
    <ligand>
        <name>thiamine diphosphate</name>
        <dbReference type="ChEBI" id="CHEBI:58937"/>
    </ligand>
</feature>
<name>C5CI87_KOSOT</name>
<keyword evidence="13" id="KW-1185">Reference proteome</keyword>
<dbReference type="EMBL" id="CP001634">
    <property type="protein sequence ID" value="ACR80789.1"/>
    <property type="molecule type" value="Genomic_DNA"/>
</dbReference>
<feature type="binding site" evidence="10">
    <location>
        <position position="174"/>
    </location>
    <ligand>
        <name>Mg(2+)</name>
        <dbReference type="ChEBI" id="CHEBI:18420"/>
    </ligand>
</feature>
<dbReference type="PANTHER" id="PTHR43322:SF5">
    <property type="entry name" value="1-DEOXY-D-XYLULOSE-5-PHOSPHATE SYNTHASE, CHLOROPLASTIC"/>
    <property type="match status" value="1"/>
</dbReference>
<comment type="similarity">
    <text evidence="2 10">Belongs to the transketolase family. DXPS subfamily.</text>
</comment>
<feature type="binding site" evidence="10">
    <location>
        <position position="364"/>
    </location>
    <ligand>
        <name>thiamine diphosphate</name>
        <dbReference type="ChEBI" id="CHEBI:58937"/>
    </ligand>
</feature>
<evidence type="ECO:0000256" key="4">
    <source>
        <dbReference type="ARBA" id="ARBA00022679"/>
    </source>
</evidence>
<keyword evidence="9 10" id="KW-0414">Isoprene biosynthesis</keyword>
<dbReference type="GO" id="GO:0009228">
    <property type="term" value="P:thiamine biosynthetic process"/>
    <property type="evidence" value="ECO:0007669"/>
    <property type="project" value="UniProtKB-UniRule"/>
</dbReference>
<dbReference type="HOGENOM" id="CLU_009227_1_4_0"/>
<accession>C5CI87</accession>
<dbReference type="InterPro" id="IPR029061">
    <property type="entry name" value="THDP-binding"/>
</dbReference>
<keyword evidence="8 10" id="KW-0786">Thiamine pyrophosphate</keyword>
<comment type="subunit">
    <text evidence="3 10">Homodimer.</text>
</comment>
<keyword evidence="7 10" id="KW-0784">Thiamine biosynthesis</keyword>
<dbReference type="OrthoDB" id="9803371at2"/>
<comment type="pathway">
    <text evidence="1 10">Metabolic intermediate biosynthesis; 1-deoxy-D-xylulose 5-phosphate biosynthesis; 1-deoxy-D-xylulose 5-phosphate from D-glyceraldehyde 3-phosphate and pyruvate: step 1/1.</text>
</comment>
<evidence type="ECO:0000256" key="8">
    <source>
        <dbReference type="ARBA" id="ARBA00023052"/>
    </source>
</evidence>
<dbReference type="Pfam" id="PF13292">
    <property type="entry name" value="DXP_synthase_N"/>
    <property type="match status" value="1"/>
</dbReference>
<proteinExistence type="inferred from homology"/>
<keyword evidence="5 10" id="KW-0479">Metal-binding</keyword>
<dbReference type="Pfam" id="PF02780">
    <property type="entry name" value="Transketolase_C"/>
    <property type="match status" value="1"/>
</dbReference>
<dbReference type="GO" id="GO:0019288">
    <property type="term" value="P:isopentenyl diphosphate biosynthetic process, methylerythritol 4-phosphate pathway"/>
    <property type="evidence" value="ECO:0007669"/>
    <property type="project" value="TreeGrafter"/>
</dbReference>
<comment type="caution">
    <text evidence="10">Lacks conserved residue(s) required for the propagation of feature annotation.</text>
</comment>
<dbReference type="InterPro" id="IPR005477">
    <property type="entry name" value="Dxylulose-5-P_synthase"/>
</dbReference>
<comment type="catalytic activity">
    <reaction evidence="10">
        <text>D-glyceraldehyde 3-phosphate + pyruvate + H(+) = 1-deoxy-D-xylulose 5-phosphate + CO2</text>
        <dbReference type="Rhea" id="RHEA:12605"/>
        <dbReference type="ChEBI" id="CHEBI:15361"/>
        <dbReference type="ChEBI" id="CHEBI:15378"/>
        <dbReference type="ChEBI" id="CHEBI:16526"/>
        <dbReference type="ChEBI" id="CHEBI:57792"/>
        <dbReference type="ChEBI" id="CHEBI:59776"/>
        <dbReference type="EC" id="2.2.1.7"/>
    </reaction>
</comment>
<evidence type="ECO:0000256" key="5">
    <source>
        <dbReference type="ARBA" id="ARBA00022723"/>
    </source>
</evidence>
<dbReference type="SUPFAM" id="SSF52922">
    <property type="entry name" value="TK C-terminal domain-like"/>
    <property type="match status" value="1"/>
</dbReference>
<evidence type="ECO:0000256" key="3">
    <source>
        <dbReference type="ARBA" id="ARBA00011738"/>
    </source>
</evidence>
<reference evidence="12 13" key="1">
    <citation type="submission" date="2009-06" db="EMBL/GenBank/DDBJ databases">
        <title>Complete sequence of Thermotogales bacterium TBF 19.5.1.</title>
        <authorList>
            <consortium name="US DOE Joint Genome Institute"/>
            <person name="Lucas S."/>
            <person name="Copeland A."/>
            <person name="Lapidus A."/>
            <person name="Glavina del Rio T."/>
            <person name="Tice H."/>
            <person name="Bruce D."/>
            <person name="Goodwin L."/>
            <person name="Pitluck S."/>
            <person name="Chertkov O."/>
            <person name="Brettin T."/>
            <person name="Detter J.C."/>
            <person name="Han C."/>
            <person name="Schmutz J."/>
            <person name="Larimer F."/>
            <person name="Land M."/>
            <person name="Hauser L."/>
            <person name="Kyrpides N."/>
            <person name="Ovchinnikova G."/>
            <person name="Noll K."/>
        </authorList>
    </citation>
    <scope>NUCLEOTIDE SEQUENCE [LARGE SCALE GENOMIC DNA]</scope>
    <source>
        <strain evidence="13">ATCC BAA-1733 / DSM 21960 / TBF 19.5.1</strain>
    </source>
</reference>
<dbReference type="Gene3D" id="3.40.50.970">
    <property type="match status" value="2"/>
</dbReference>
<comment type="cofactor">
    <cofactor evidence="10">
        <name>thiamine diphosphate</name>
        <dbReference type="ChEBI" id="CHEBI:58937"/>
    </cofactor>
    <text evidence="10">Binds 1 thiamine pyrophosphate per subunit.</text>
</comment>
<organism evidence="12 13">
    <name type="scientific">Kosmotoga olearia (strain ATCC BAA-1733 / DSM 21960 / TBF 19.5.1)</name>
    <dbReference type="NCBI Taxonomy" id="521045"/>
    <lineage>
        <taxon>Bacteria</taxon>
        <taxon>Thermotogati</taxon>
        <taxon>Thermotogota</taxon>
        <taxon>Thermotogae</taxon>
        <taxon>Kosmotogales</taxon>
        <taxon>Kosmotogaceae</taxon>
        <taxon>Kosmotoga</taxon>
    </lineage>
</organism>
<feature type="domain" description="Transketolase-like pyrimidine-binding" evidence="11">
    <location>
        <begin position="313"/>
        <end position="480"/>
    </location>
</feature>
<evidence type="ECO:0000256" key="10">
    <source>
        <dbReference type="HAMAP-Rule" id="MF_00315"/>
    </source>
</evidence>
<dbReference type="GO" id="GO:0008661">
    <property type="term" value="F:1-deoxy-D-xylulose-5-phosphate synthase activity"/>
    <property type="evidence" value="ECO:0007669"/>
    <property type="project" value="UniProtKB-UniRule"/>
</dbReference>
<evidence type="ECO:0000256" key="6">
    <source>
        <dbReference type="ARBA" id="ARBA00022842"/>
    </source>
</evidence>
<evidence type="ECO:0000256" key="7">
    <source>
        <dbReference type="ARBA" id="ARBA00022977"/>
    </source>
</evidence>
<dbReference type="HAMAP" id="MF_00315">
    <property type="entry name" value="DXP_synth"/>
    <property type="match status" value="1"/>
</dbReference>
<reference evidence="12 13" key="2">
    <citation type="journal article" date="2011" name="J. Bacteriol.">
        <title>Genome Sequence of Kosmotoga olearia Strain TBF 19.5.1, a Thermophilic Bacterium with a Wide Growth Temperature Range, Isolated from the Troll B Oil Platform in the North Sea.</title>
        <authorList>
            <person name="Swithers K.S."/>
            <person name="Dipippo J.L."/>
            <person name="Bruce D.C."/>
            <person name="Detter C."/>
            <person name="Tapia R."/>
            <person name="Han S."/>
            <person name="Goodwin L.A."/>
            <person name="Han J."/>
            <person name="Woyke T."/>
            <person name="Pitluck S."/>
            <person name="Pennacchio L."/>
            <person name="Nolan M."/>
            <person name="Mikhailova N."/>
            <person name="Land M.L."/>
            <person name="Nesbo C.L."/>
            <person name="Gogarten J.P."/>
            <person name="Noll K.M."/>
        </authorList>
    </citation>
    <scope>NUCLEOTIDE SEQUENCE [LARGE SCALE GENOMIC DNA]</scope>
    <source>
        <strain evidence="13">ATCC BAA-1733 / DSM 21960 / TBF 19.5.1</strain>
    </source>
</reference>
<comment type="cofactor">
    <cofactor evidence="10">
        <name>Mg(2+)</name>
        <dbReference type="ChEBI" id="CHEBI:18420"/>
    </cofactor>
    <text evidence="10">Binds 1 Mg(2+) ion per subunit.</text>
</comment>
<feature type="binding site" evidence="10">
    <location>
        <position position="174"/>
    </location>
    <ligand>
        <name>thiamine diphosphate</name>
        <dbReference type="ChEBI" id="CHEBI:58937"/>
    </ligand>
</feature>
<dbReference type="PANTHER" id="PTHR43322">
    <property type="entry name" value="1-D-DEOXYXYLULOSE 5-PHOSPHATE SYNTHASE-RELATED"/>
    <property type="match status" value="1"/>
</dbReference>
<dbReference type="UniPathway" id="UPA00064">
    <property type="reaction ID" value="UER00091"/>
</dbReference>
<keyword evidence="6 10" id="KW-0460">Magnesium</keyword>
<evidence type="ECO:0000256" key="9">
    <source>
        <dbReference type="ARBA" id="ARBA00023229"/>
    </source>
</evidence>
<sequence length="631" mass="70394">MIEFDEVPLYKKIKGYSYPELEILAEEFRNYIANVVSKNTGHLASNLGTIELTFALYRVFDPEKDIIIWDTGHQAYSHKLLTGRFKAFKTLRQRHGISGFTKRDESKYDVFGAGHVGTAIPAALGIEQALKLRNEKRNIVVVVGDGALTSGISLEALNQIRELSSKIKIVVNDNGMSISRNVGSLSTKLNEFRLNPIYRELKEDLKSALETMRLSKIENILSKLKSGVKHSLLGGNIFEDLGLNYIGPINGHNIREMEGLFKMVKNFDEPFLIHVVTKKGAGLDYAEKDPTTFHSVSRIDPETGQKITQTNMVSYSRVFGSVLAKLGELDPRIVAVTAAMPDGTGLAEFARKFPERFFDLGITEQLCTTFAAGIATKNLKPVFAVYSTFLQRSFDQLIHDVALQRLPVVFAIDRAGIVGRDGPTHNGIFDIAYLSMIPNMRVLAPSNLQELANIVCTILSDEEISGPIAIRYPRQSEIANLEEILNSMMKINVWKWEKLFDGKEVAILAVGSMVSPAKQVAEKHGYTLYNCRSVKPLDEVTLAEVLKKHDLVVCIEEGVKIGGFGSSVMLYASDHGFSTRVVAMGVEDRFSEHGSREEILSELFLDSRGIEKRIFELRGERNANNDRVRKD</sequence>
<feature type="binding site" evidence="10">
    <location>
        <position position="145"/>
    </location>
    <ligand>
        <name>Mg(2+)</name>
        <dbReference type="ChEBI" id="CHEBI:18420"/>
    </ligand>
</feature>
<dbReference type="InterPro" id="IPR005475">
    <property type="entry name" value="Transketolase-like_Pyr-bd"/>
</dbReference>
<dbReference type="SMART" id="SM00861">
    <property type="entry name" value="Transket_pyr"/>
    <property type="match status" value="1"/>
</dbReference>
<dbReference type="RefSeq" id="WP_015869430.1">
    <property type="nucleotide sequence ID" value="NC_012785.1"/>
</dbReference>
<dbReference type="CDD" id="cd07033">
    <property type="entry name" value="TPP_PYR_DXS_TK_like"/>
    <property type="match status" value="1"/>
</dbReference>
<dbReference type="STRING" id="521045.Kole_2112"/>
<dbReference type="NCBIfam" id="NF003933">
    <property type="entry name" value="PRK05444.2-2"/>
    <property type="match status" value="1"/>
</dbReference>
<dbReference type="GO" id="GO:0000287">
    <property type="term" value="F:magnesium ion binding"/>
    <property type="evidence" value="ECO:0007669"/>
    <property type="project" value="UniProtKB-UniRule"/>
</dbReference>
<evidence type="ECO:0000256" key="1">
    <source>
        <dbReference type="ARBA" id="ARBA00004980"/>
    </source>
</evidence>
<feature type="binding site" evidence="10">
    <location>
        <begin position="146"/>
        <end position="147"/>
    </location>
    <ligand>
        <name>thiamine diphosphate</name>
        <dbReference type="ChEBI" id="CHEBI:58937"/>
    </ligand>
</feature>
<dbReference type="InterPro" id="IPR033248">
    <property type="entry name" value="Transketolase_C"/>
</dbReference>
<dbReference type="CDD" id="cd02007">
    <property type="entry name" value="TPP_DXS"/>
    <property type="match status" value="1"/>
</dbReference>
<evidence type="ECO:0000256" key="2">
    <source>
        <dbReference type="ARBA" id="ARBA00011081"/>
    </source>
</evidence>
<dbReference type="GO" id="GO:0030976">
    <property type="term" value="F:thiamine pyrophosphate binding"/>
    <property type="evidence" value="ECO:0007669"/>
    <property type="project" value="UniProtKB-UniRule"/>
</dbReference>
<dbReference type="InterPro" id="IPR009014">
    <property type="entry name" value="Transketo_C/PFOR_II"/>
</dbReference>
<dbReference type="KEGG" id="kol:Kole_2112"/>
<gene>
    <name evidence="10" type="primary">dxs</name>
    <name evidence="12" type="ordered locus">Kole_2112</name>
</gene>
<dbReference type="EC" id="2.2.1.7" evidence="10"/>
<evidence type="ECO:0000313" key="12">
    <source>
        <dbReference type="EMBL" id="ACR80789.1"/>
    </source>
</evidence>
<dbReference type="Gene3D" id="3.40.50.920">
    <property type="match status" value="1"/>
</dbReference>
<dbReference type="GO" id="GO:0016114">
    <property type="term" value="P:terpenoid biosynthetic process"/>
    <property type="evidence" value="ECO:0007669"/>
    <property type="project" value="UniProtKB-UniRule"/>
</dbReference>
<dbReference type="NCBIfam" id="TIGR00204">
    <property type="entry name" value="dxs"/>
    <property type="match status" value="1"/>
</dbReference>
<dbReference type="SUPFAM" id="SSF52518">
    <property type="entry name" value="Thiamin diphosphate-binding fold (THDP-binding)"/>
    <property type="match status" value="2"/>
</dbReference>
<comment type="function">
    <text evidence="10">Catalyzes the acyloin condensation reaction between C atoms 2 and 3 of pyruvate and glyceraldehyde 3-phosphate to yield 1-deoxy-D-xylulose-5-phosphate (DXP).</text>
</comment>
<dbReference type="eggNOG" id="COG1154">
    <property type="taxonomic scope" value="Bacteria"/>
</dbReference>
<dbReference type="AlphaFoldDB" id="C5CI87"/>
<evidence type="ECO:0000259" key="11">
    <source>
        <dbReference type="SMART" id="SM00861"/>
    </source>
</evidence>
<evidence type="ECO:0000313" key="13">
    <source>
        <dbReference type="Proteomes" id="UP000002382"/>
    </source>
</evidence>
<dbReference type="GO" id="GO:0005829">
    <property type="term" value="C:cytosol"/>
    <property type="evidence" value="ECO:0007669"/>
    <property type="project" value="TreeGrafter"/>
</dbReference>